<name>A0A6N7EJ11_9MICO</name>
<dbReference type="RefSeq" id="WP_152196600.1">
    <property type="nucleotide sequence ID" value="NZ_VUKD01000006.1"/>
</dbReference>
<evidence type="ECO:0000313" key="2">
    <source>
        <dbReference type="EMBL" id="MPV38372.1"/>
    </source>
</evidence>
<evidence type="ECO:0000256" key="1">
    <source>
        <dbReference type="SAM" id="MobiDB-lite"/>
    </source>
</evidence>
<organism evidence="2 3">
    <name type="scientific">Georgenia subflava</name>
    <dbReference type="NCBI Taxonomy" id="1622177"/>
    <lineage>
        <taxon>Bacteria</taxon>
        <taxon>Bacillati</taxon>
        <taxon>Actinomycetota</taxon>
        <taxon>Actinomycetes</taxon>
        <taxon>Micrococcales</taxon>
        <taxon>Bogoriellaceae</taxon>
        <taxon>Georgenia</taxon>
    </lineage>
</organism>
<comment type="caution">
    <text evidence="2">The sequence shown here is derived from an EMBL/GenBank/DDBJ whole genome shotgun (WGS) entry which is preliminary data.</text>
</comment>
<dbReference type="AlphaFoldDB" id="A0A6N7EJ11"/>
<accession>A0A6N7EJ11</accession>
<dbReference type="OrthoDB" id="5243485at2"/>
<reference evidence="2 3" key="1">
    <citation type="submission" date="2019-10" db="EMBL/GenBank/DDBJ databases">
        <title>Georgenia wutianyii sp. nov. and Georgenia yuyongxinii sp. nov. isolated from plateau pika (Ochotona curzoniae) in the Qinghai-Tibet plateau of China.</title>
        <authorList>
            <person name="Tian Z."/>
        </authorList>
    </citation>
    <scope>NUCLEOTIDE SEQUENCE [LARGE SCALE GENOMIC DNA]</scope>
    <source>
        <strain evidence="2 3">JCM 19765</strain>
    </source>
</reference>
<gene>
    <name evidence="2" type="ORF">GB881_15235</name>
</gene>
<dbReference type="Proteomes" id="UP000437709">
    <property type="component" value="Unassembled WGS sequence"/>
</dbReference>
<keyword evidence="3" id="KW-1185">Reference proteome</keyword>
<sequence length="442" mass="46712">MHVSTADGDPSPSSAASLQPAGTVLCENLEPIRAPDSAYRDEPVYVGNEQPTGQVRAWAQQQPGFEDLWLDRGRNGWVTVAFAGDVAQLQAEIEERFPDDGVVAVEVERTTAELRDVAERVAPVIVDVGLAHADLDPGHLVDLRHGVVSVDLGFLLEERLALLEPFAADPVCAQGAPASEYVPPGPQPTAGDGWRLLGADRTGENWRTGVATTPEQYAALWAQAGLTGRPPEVDLGHEIVLWFGSVESSSCPNRLDDVVVSGDLVHPDIVAPTESGGCTDDAGVHAYVVAVERAVLPVGPFMVQLDGSPSWASEPLEQTVVDVDLSAPGATAADDEIGPDEDFRPVYPPADTGSYVEVGLPVNYLLPVDPTCGVERLGELNGVQWLSEQGRDVPAAWQELVTDGALTVEATVEDLPATLTATAGGTTLTYRPLRSTDPATCG</sequence>
<evidence type="ECO:0000313" key="3">
    <source>
        <dbReference type="Proteomes" id="UP000437709"/>
    </source>
</evidence>
<dbReference type="EMBL" id="WHPC01000077">
    <property type="protein sequence ID" value="MPV38372.1"/>
    <property type="molecule type" value="Genomic_DNA"/>
</dbReference>
<feature type="region of interest" description="Disordered" evidence="1">
    <location>
        <begin position="1"/>
        <end position="21"/>
    </location>
</feature>
<protein>
    <submittedName>
        <fullName evidence="2">Uncharacterized protein</fullName>
    </submittedName>
</protein>
<proteinExistence type="predicted"/>